<reference evidence="2 3" key="1">
    <citation type="submission" date="2019-12" db="EMBL/GenBank/DDBJ databases">
        <title>Genomic-based taxomic classification of the family Erythrobacteraceae.</title>
        <authorList>
            <person name="Xu L."/>
        </authorList>
    </citation>
    <scope>NUCLEOTIDE SEQUENCE [LARGE SCALE GENOMIC DNA]</scope>
    <source>
        <strain evidence="2 3">KEMB 9005-328</strain>
    </source>
</reference>
<dbReference type="Proteomes" id="UP000439780">
    <property type="component" value="Unassembled WGS sequence"/>
</dbReference>
<protein>
    <submittedName>
        <fullName evidence="2">Uncharacterized protein</fullName>
    </submittedName>
</protein>
<organism evidence="2 3">
    <name type="scientific">Qipengyuania algicida</name>
    <dbReference type="NCBI Taxonomy" id="1836209"/>
    <lineage>
        <taxon>Bacteria</taxon>
        <taxon>Pseudomonadati</taxon>
        <taxon>Pseudomonadota</taxon>
        <taxon>Alphaproteobacteria</taxon>
        <taxon>Sphingomonadales</taxon>
        <taxon>Erythrobacteraceae</taxon>
        <taxon>Qipengyuania</taxon>
    </lineage>
</organism>
<feature type="compositionally biased region" description="Low complexity" evidence="1">
    <location>
        <begin position="1"/>
        <end position="19"/>
    </location>
</feature>
<feature type="region of interest" description="Disordered" evidence="1">
    <location>
        <begin position="1"/>
        <end position="43"/>
    </location>
</feature>
<comment type="caution">
    <text evidence="2">The sequence shown here is derived from an EMBL/GenBank/DDBJ whole genome shotgun (WGS) entry which is preliminary data.</text>
</comment>
<accession>A0A845ABB5</accession>
<dbReference type="AlphaFoldDB" id="A0A845ABB5"/>
<gene>
    <name evidence="2" type="ORF">GRI58_02650</name>
</gene>
<evidence type="ECO:0000313" key="2">
    <source>
        <dbReference type="EMBL" id="MXP27722.1"/>
    </source>
</evidence>
<keyword evidence="3" id="KW-1185">Reference proteome</keyword>
<proteinExistence type="predicted"/>
<evidence type="ECO:0000256" key="1">
    <source>
        <dbReference type="SAM" id="MobiDB-lite"/>
    </source>
</evidence>
<name>A0A845ABB5_9SPHN</name>
<evidence type="ECO:0000313" key="3">
    <source>
        <dbReference type="Proteomes" id="UP000439780"/>
    </source>
</evidence>
<dbReference type="EMBL" id="WTYA01000002">
    <property type="protein sequence ID" value="MXP27722.1"/>
    <property type="molecule type" value="Genomic_DNA"/>
</dbReference>
<sequence>MGADSAAAGLSEGAADASGVGTGVGAALGAELPSSPWRSGGDVEVTVASGSMESLIVPPRT</sequence>